<organism evidence="1 2">
    <name type="scientific">Cytobacillus purgationiresistens</name>
    <dbReference type="NCBI Taxonomy" id="863449"/>
    <lineage>
        <taxon>Bacteria</taxon>
        <taxon>Bacillati</taxon>
        <taxon>Bacillota</taxon>
        <taxon>Bacilli</taxon>
        <taxon>Bacillales</taxon>
        <taxon>Bacillaceae</taxon>
        <taxon>Cytobacillus</taxon>
    </lineage>
</organism>
<reference evidence="1 2" key="1">
    <citation type="submission" date="2023-07" db="EMBL/GenBank/DDBJ databases">
        <title>Genomic Encyclopedia of Type Strains, Phase IV (KMG-IV): sequencing the most valuable type-strain genomes for metagenomic binning, comparative biology and taxonomic classification.</title>
        <authorList>
            <person name="Goeker M."/>
        </authorList>
    </citation>
    <scope>NUCLEOTIDE SEQUENCE [LARGE SCALE GENOMIC DNA]</scope>
    <source>
        <strain evidence="1 2">DSM 23494</strain>
    </source>
</reference>
<gene>
    <name evidence="1" type="ORF">J2S17_003326</name>
</gene>
<name>A0ABU0AJK4_9BACI</name>
<accession>A0ABU0AJK4</accession>
<sequence>MIESKPLNLEINLDKRWIIYPPGLEYKSQGSDSLDFYIIALLRYPL</sequence>
<proteinExistence type="predicted"/>
<evidence type="ECO:0000313" key="1">
    <source>
        <dbReference type="EMBL" id="MDQ0271438.1"/>
    </source>
</evidence>
<evidence type="ECO:0000313" key="2">
    <source>
        <dbReference type="Proteomes" id="UP001238088"/>
    </source>
</evidence>
<dbReference type="EMBL" id="JAUSUB010000014">
    <property type="protein sequence ID" value="MDQ0271438.1"/>
    <property type="molecule type" value="Genomic_DNA"/>
</dbReference>
<dbReference type="Proteomes" id="UP001238088">
    <property type="component" value="Unassembled WGS sequence"/>
</dbReference>
<comment type="caution">
    <text evidence="1">The sequence shown here is derived from an EMBL/GenBank/DDBJ whole genome shotgun (WGS) entry which is preliminary data.</text>
</comment>
<keyword evidence="2" id="KW-1185">Reference proteome</keyword>
<protein>
    <submittedName>
        <fullName evidence="1">Uncharacterized protein</fullName>
    </submittedName>
</protein>